<dbReference type="RefSeq" id="WP_090501367.1">
    <property type="nucleotide sequence ID" value="NZ_FOWX01000014.1"/>
</dbReference>
<evidence type="ECO:0000259" key="1">
    <source>
        <dbReference type="Pfam" id="PF13474"/>
    </source>
</evidence>
<reference evidence="3" key="1">
    <citation type="submission" date="2016-10" db="EMBL/GenBank/DDBJ databases">
        <authorList>
            <person name="Varghese N."/>
            <person name="Submissions S."/>
        </authorList>
    </citation>
    <scope>NUCLEOTIDE SEQUENCE [LARGE SCALE GENOMIC DNA]</scope>
    <source>
        <strain evidence="3">DSM 17834</strain>
    </source>
</reference>
<name>A0A1I5RWU8_9PSED</name>
<dbReference type="GO" id="GO:0016853">
    <property type="term" value="F:isomerase activity"/>
    <property type="evidence" value="ECO:0007669"/>
    <property type="project" value="UniProtKB-KW"/>
</dbReference>
<evidence type="ECO:0000313" key="3">
    <source>
        <dbReference type="Proteomes" id="UP000198784"/>
    </source>
</evidence>
<dbReference type="Pfam" id="PF13474">
    <property type="entry name" value="SnoaL_3"/>
    <property type="match status" value="1"/>
</dbReference>
<keyword evidence="2" id="KW-0413">Isomerase</keyword>
<feature type="domain" description="SnoaL-like" evidence="1">
    <location>
        <begin position="10"/>
        <end position="130"/>
    </location>
</feature>
<dbReference type="InterPro" id="IPR032710">
    <property type="entry name" value="NTF2-like_dom_sf"/>
</dbReference>
<keyword evidence="3" id="KW-1185">Reference proteome</keyword>
<dbReference type="STRING" id="289003.SAMN05216190_11451"/>
<sequence length="144" mass="16334">MIIDTPQSRIKQAVDSWAQAAQSKDVERIISHYSDEVVAYDAIGPLRFVGRAAYKAHWQACMEMCTGEGMFEVHDPSFVIDDNLGVAHYLLHCGGTDDKGQTQSCWMRVTQCFRRQGERWLIVHEHFSVPSDMESGKALFDLKP</sequence>
<dbReference type="InterPro" id="IPR037401">
    <property type="entry name" value="SnoaL-like"/>
</dbReference>
<organism evidence="2 3">
    <name type="scientific">Pseudomonas borbori</name>
    <dbReference type="NCBI Taxonomy" id="289003"/>
    <lineage>
        <taxon>Bacteria</taxon>
        <taxon>Pseudomonadati</taxon>
        <taxon>Pseudomonadota</taxon>
        <taxon>Gammaproteobacteria</taxon>
        <taxon>Pseudomonadales</taxon>
        <taxon>Pseudomonadaceae</taxon>
        <taxon>Pseudomonas</taxon>
    </lineage>
</organism>
<dbReference type="OrthoDB" id="9812295at2"/>
<dbReference type="SUPFAM" id="SSF54427">
    <property type="entry name" value="NTF2-like"/>
    <property type="match status" value="1"/>
</dbReference>
<dbReference type="Gene3D" id="3.10.450.50">
    <property type="match status" value="1"/>
</dbReference>
<accession>A0A1I5RWU8</accession>
<protein>
    <submittedName>
        <fullName evidence="2">Ketosteroid isomerase homolog</fullName>
    </submittedName>
</protein>
<evidence type="ECO:0000313" key="2">
    <source>
        <dbReference type="EMBL" id="SFP62890.1"/>
    </source>
</evidence>
<dbReference type="AlphaFoldDB" id="A0A1I5RWU8"/>
<proteinExistence type="predicted"/>
<dbReference type="EMBL" id="FOWX01000014">
    <property type="protein sequence ID" value="SFP62890.1"/>
    <property type="molecule type" value="Genomic_DNA"/>
</dbReference>
<dbReference type="Proteomes" id="UP000198784">
    <property type="component" value="Unassembled WGS sequence"/>
</dbReference>
<gene>
    <name evidence="2" type="ORF">SAMN05216190_11451</name>
</gene>